<reference evidence="5 6" key="1">
    <citation type="submission" date="2006-02" db="EMBL/GenBank/DDBJ databases">
        <authorList>
            <person name="Pinhassi J."/>
            <person name="Pedros-Alio C."/>
            <person name="Ferriera S."/>
            <person name="Johnson J."/>
            <person name="Kravitz S."/>
            <person name="Halpern A."/>
            <person name="Remington K."/>
            <person name="Beeson K."/>
            <person name="Tran B."/>
            <person name="Rogers Y.-H."/>
            <person name="Friedman R."/>
            <person name="Venter J.C."/>
        </authorList>
    </citation>
    <scope>NUCLEOTIDE SEQUENCE [LARGE SCALE GENOMIC DNA]</scope>
    <source>
        <strain evidence="5 6">MED92</strain>
    </source>
</reference>
<keyword evidence="3" id="KW-0808">Transferase</keyword>
<dbReference type="Pfam" id="PF00535">
    <property type="entry name" value="Glycos_transf_2"/>
    <property type="match status" value="1"/>
</dbReference>
<dbReference type="PANTHER" id="PTHR43179:SF12">
    <property type="entry name" value="GALACTOFURANOSYLTRANSFERASE GLFT2"/>
    <property type="match status" value="1"/>
</dbReference>
<feature type="domain" description="Glycosyltransferase 2-like" evidence="4">
    <location>
        <begin position="8"/>
        <end position="164"/>
    </location>
</feature>
<dbReference type="PANTHER" id="PTHR43179">
    <property type="entry name" value="RHAMNOSYLTRANSFERASE WBBL"/>
    <property type="match status" value="1"/>
</dbReference>
<keyword evidence="6" id="KW-1185">Reference proteome</keyword>
<evidence type="ECO:0000313" key="5">
    <source>
        <dbReference type="EMBL" id="EAR60530.1"/>
    </source>
</evidence>
<dbReference type="Gene3D" id="3.90.550.10">
    <property type="entry name" value="Spore Coat Polysaccharide Biosynthesis Protein SpsA, Chain A"/>
    <property type="match status" value="1"/>
</dbReference>
<evidence type="ECO:0000256" key="3">
    <source>
        <dbReference type="ARBA" id="ARBA00022679"/>
    </source>
</evidence>
<dbReference type="AlphaFoldDB" id="A0A7U8C5K9"/>
<accession>A0A7U8C5K9</accession>
<sequence>MIKEKIGVVIRTKNEGRWIAYCLKALAEQEGVVLPTVVLVDCKSEDSTVERARQVWPSIKVLTYEGEYFPGKSINQGMDALAGCEYLVVLSAHCVPVGKNWLHEMVKPLLNDPKIAGSYCRQLPTTASNYENYRDLVNCFSEESRVQRKDSFFHNAASVIRKEVWRSNKFDESLKHIEDRYWAREVLSNGWLIHYNSDASVVHEHGLNQHDDEYRSFRGKGVASLLDSSALIDYWHDFAERVSDTLVIGLCSDLKNVHDDSYHELNTDGNQIVLIPKRGTEELVGHYRSMKRKVDWDDLSLYDLLSRIVKDFAAQGDLFDYVYFVDLDKNCLSESKIKDYLSASLSYGADMCVKVTSYKEDFFMLDSGEQSWVPLSSKLMDTYENKPHFKKARYGDGTLIRSVNLISGIIPKDVFFDE</sequence>
<comment type="caution">
    <text evidence="5">The sequence shown here is derived from an EMBL/GenBank/DDBJ whole genome shotgun (WGS) entry which is preliminary data.</text>
</comment>
<comment type="similarity">
    <text evidence="1">Belongs to the glycosyltransferase 2 family.</text>
</comment>
<dbReference type="SUPFAM" id="SSF53448">
    <property type="entry name" value="Nucleotide-diphospho-sugar transferases"/>
    <property type="match status" value="1"/>
</dbReference>
<protein>
    <recommendedName>
        <fullName evidence="4">Glycosyltransferase 2-like domain-containing protein</fullName>
    </recommendedName>
</protein>
<name>A0A7U8C5K9_NEPCE</name>
<evidence type="ECO:0000259" key="4">
    <source>
        <dbReference type="Pfam" id="PF00535"/>
    </source>
</evidence>
<dbReference type="Proteomes" id="UP000002171">
    <property type="component" value="Unassembled WGS sequence"/>
</dbReference>
<dbReference type="EMBL" id="AAOW01000016">
    <property type="protein sequence ID" value="EAR60530.1"/>
    <property type="molecule type" value="Genomic_DNA"/>
</dbReference>
<organism evidence="5 6">
    <name type="scientific">Neptuniibacter caesariensis</name>
    <dbReference type="NCBI Taxonomy" id="207954"/>
    <lineage>
        <taxon>Bacteria</taxon>
        <taxon>Pseudomonadati</taxon>
        <taxon>Pseudomonadota</taxon>
        <taxon>Gammaproteobacteria</taxon>
        <taxon>Oceanospirillales</taxon>
        <taxon>Oceanospirillaceae</taxon>
        <taxon>Neptuniibacter</taxon>
    </lineage>
</organism>
<keyword evidence="2" id="KW-0328">Glycosyltransferase</keyword>
<evidence type="ECO:0000256" key="2">
    <source>
        <dbReference type="ARBA" id="ARBA00022676"/>
    </source>
</evidence>
<dbReference type="InterPro" id="IPR029044">
    <property type="entry name" value="Nucleotide-diphossugar_trans"/>
</dbReference>
<dbReference type="GO" id="GO:0016757">
    <property type="term" value="F:glycosyltransferase activity"/>
    <property type="evidence" value="ECO:0007669"/>
    <property type="project" value="UniProtKB-KW"/>
</dbReference>
<evidence type="ECO:0000313" key="6">
    <source>
        <dbReference type="Proteomes" id="UP000002171"/>
    </source>
</evidence>
<dbReference type="RefSeq" id="WP_007021013.1">
    <property type="nucleotide sequence ID" value="NZ_CH724125.1"/>
</dbReference>
<proteinExistence type="inferred from homology"/>
<evidence type="ECO:0000256" key="1">
    <source>
        <dbReference type="ARBA" id="ARBA00006739"/>
    </source>
</evidence>
<gene>
    <name evidence="5" type="ORF">MED92_16740</name>
</gene>
<dbReference type="OrthoDB" id="9069044at2"/>
<dbReference type="InterPro" id="IPR001173">
    <property type="entry name" value="Glyco_trans_2-like"/>
</dbReference>